<evidence type="ECO:0000256" key="3">
    <source>
        <dbReference type="ARBA" id="ARBA00023125"/>
    </source>
</evidence>
<dbReference type="GO" id="GO:0045944">
    <property type="term" value="P:positive regulation of transcription by RNA polymerase II"/>
    <property type="evidence" value="ECO:0007669"/>
    <property type="project" value="UniProtKB-ARBA"/>
</dbReference>
<dbReference type="GO" id="GO:0051094">
    <property type="term" value="P:positive regulation of developmental process"/>
    <property type="evidence" value="ECO:0007669"/>
    <property type="project" value="UniProtKB-ARBA"/>
</dbReference>
<evidence type="ECO:0000256" key="6">
    <source>
        <dbReference type="PIRNR" id="PIRNR009374"/>
    </source>
</evidence>
<keyword evidence="5" id="KW-0539">Nucleus</keyword>
<evidence type="ECO:0000259" key="9">
    <source>
        <dbReference type="PROSITE" id="PS51062"/>
    </source>
</evidence>
<dbReference type="GO" id="GO:0002062">
    <property type="term" value="P:chondrocyte differentiation"/>
    <property type="evidence" value="ECO:0007669"/>
    <property type="project" value="TreeGrafter"/>
</dbReference>
<evidence type="ECO:0000256" key="7">
    <source>
        <dbReference type="PIRSR" id="PIRSR009374-1"/>
    </source>
</evidence>
<dbReference type="PIRSF" id="PIRSF009374">
    <property type="entry name" value="TF_Runt-rel_RUNX"/>
    <property type="match status" value="1"/>
</dbReference>
<feature type="binding site" evidence="7">
    <location>
        <position position="124"/>
    </location>
    <ligand>
        <name>chloride</name>
        <dbReference type="ChEBI" id="CHEBI:17996"/>
        <label>1</label>
    </ligand>
</feature>
<dbReference type="InterPro" id="IPR013711">
    <property type="entry name" value="RunxI_C_dom"/>
</dbReference>
<feature type="region of interest" description="Disordered" evidence="8">
    <location>
        <begin position="1"/>
        <end position="31"/>
    </location>
</feature>
<dbReference type="Ensembl" id="ENSSMAT00000052416.1">
    <property type="protein sequence ID" value="ENSSMAP00000045916.1"/>
    <property type="gene ID" value="ENSSMAG00000011350.2"/>
</dbReference>
<dbReference type="GeneTree" id="ENSGT00940000159255"/>
<feature type="region of interest" description="Disordered" evidence="8">
    <location>
        <begin position="435"/>
        <end position="462"/>
    </location>
</feature>
<dbReference type="GO" id="GO:0001503">
    <property type="term" value="P:ossification"/>
    <property type="evidence" value="ECO:0007669"/>
    <property type="project" value="TreeGrafter"/>
</dbReference>
<dbReference type="FunFam" id="2.60.40.720:FF:000001">
    <property type="entry name" value="Runt-related transcription factor"/>
    <property type="match status" value="1"/>
</dbReference>
<dbReference type="InterPro" id="IPR016554">
    <property type="entry name" value="TF_Runt-rel_RUNX"/>
</dbReference>
<dbReference type="GO" id="GO:0005524">
    <property type="term" value="F:ATP binding"/>
    <property type="evidence" value="ECO:0007669"/>
    <property type="project" value="InterPro"/>
</dbReference>
<dbReference type="Proteomes" id="UP000694558">
    <property type="component" value="Chromosome 1"/>
</dbReference>
<evidence type="ECO:0000313" key="11">
    <source>
        <dbReference type="Proteomes" id="UP000694558"/>
    </source>
</evidence>
<dbReference type="AlphaFoldDB" id="A0A8D3CF58"/>
<feature type="compositionally biased region" description="Polar residues" evidence="8">
    <location>
        <begin position="232"/>
        <end position="251"/>
    </location>
</feature>
<evidence type="ECO:0000256" key="1">
    <source>
        <dbReference type="ARBA" id="ARBA00004123"/>
    </source>
</evidence>
<dbReference type="PANTHER" id="PTHR11950">
    <property type="entry name" value="RUNT RELATED"/>
    <property type="match status" value="1"/>
</dbReference>
<dbReference type="InterPro" id="IPR027384">
    <property type="entry name" value="Runx_central_dom_sf"/>
</dbReference>
<feature type="domain" description="Runt" evidence="9">
    <location>
        <begin position="62"/>
        <end position="190"/>
    </location>
</feature>
<feature type="binding site" evidence="7">
    <location>
        <position position="182"/>
    </location>
    <ligand>
        <name>chloride</name>
        <dbReference type="ChEBI" id="CHEBI:17996"/>
        <label>2</label>
    </ligand>
</feature>
<dbReference type="GO" id="GO:0000981">
    <property type="term" value="F:DNA-binding transcription factor activity, RNA polymerase II-specific"/>
    <property type="evidence" value="ECO:0007669"/>
    <property type="project" value="TreeGrafter"/>
</dbReference>
<dbReference type="SUPFAM" id="SSF49417">
    <property type="entry name" value="p53-like transcription factors"/>
    <property type="match status" value="1"/>
</dbReference>
<evidence type="ECO:0000256" key="2">
    <source>
        <dbReference type="ARBA" id="ARBA00023015"/>
    </source>
</evidence>
<sequence>MPRFHSSDRLCPPSDPAPGRRYTPPSTTLASGGKMAEALPLGAQEAGGGAALVGKLRMADRGMVEVISDHPGELVKTDSPNFLCSVLPTHWRCNKTLPISFKVVALGDIPDGTLVTVMAGNDENYSAELRNATAALKNQVARFNDLRFVGRSGRGKSFTLTITVFTNPPQVATYQRAIKITVDGPREPRRHRQKMDEVKAGSLAFSERLTELEHLRRSSMRVTPPHHHHHQPSATSRQSAALNSAAFSSPTHTQITAGKTFSIISSTSDETSKEEILSSCPDLTAFGDPRMTLERSFSSLPSLQDSRFSDPRVHYPTTAAAFTYTPSHNPVSNSALGITMATAMATTPAGRYHTYLPPPYPANTPHQAQNGPFQSTSSPYHLYYSTAAGSYQFSMMAGGGGCGGDSRSPPRILPPCTNASTGSSLLHPSLPNQNEGVGVEVESSHSSSPTNMAAAEAVWRPY</sequence>
<dbReference type="PANTHER" id="PTHR11950:SF40">
    <property type="entry name" value="RUNT-RELATED TRANSCRIPTION FACTOR 1"/>
    <property type="match status" value="1"/>
</dbReference>
<reference evidence="10" key="2">
    <citation type="submission" date="2025-08" db="UniProtKB">
        <authorList>
            <consortium name="Ensembl"/>
        </authorList>
    </citation>
    <scope>IDENTIFICATION</scope>
</reference>
<keyword evidence="4 6" id="KW-0804">Transcription</keyword>
<dbReference type="InterPro" id="IPR012346">
    <property type="entry name" value="p53/RUNT-type_TF_DNA-bd_sf"/>
</dbReference>
<feature type="binding site" evidence="7">
    <location>
        <position position="128"/>
    </location>
    <ligand>
        <name>chloride</name>
        <dbReference type="ChEBI" id="CHEBI:17996"/>
        <label>1</label>
    </ligand>
</feature>
<feature type="region of interest" description="Disordered" evidence="8">
    <location>
        <begin position="218"/>
        <end position="251"/>
    </location>
</feature>
<gene>
    <name evidence="10" type="primary">runx1</name>
</gene>
<evidence type="ECO:0000256" key="4">
    <source>
        <dbReference type="ARBA" id="ARBA00023163"/>
    </source>
</evidence>
<dbReference type="PROSITE" id="PS51062">
    <property type="entry name" value="RUNT"/>
    <property type="match status" value="1"/>
</dbReference>
<organism evidence="10 11">
    <name type="scientific">Scophthalmus maximus</name>
    <name type="common">Turbot</name>
    <name type="synonym">Psetta maxima</name>
    <dbReference type="NCBI Taxonomy" id="52904"/>
    <lineage>
        <taxon>Eukaryota</taxon>
        <taxon>Metazoa</taxon>
        <taxon>Chordata</taxon>
        <taxon>Craniata</taxon>
        <taxon>Vertebrata</taxon>
        <taxon>Euteleostomi</taxon>
        <taxon>Actinopterygii</taxon>
        <taxon>Neopterygii</taxon>
        <taxon>Teleostei</taxon>
        <taxon>Neoteleostei</taxon>
        <taxon>Acanthomorphata</taxon>
        <taxon>Carangaria</taxon>
        <taxon>Pleuronectiformes</taxon>
        <taxon>Pleuronectoidei</taxon>
        <taxon>Scophthalmidae</taxon>
        <taxon>Scophthalmus</taxon>
    </lineage>
</organism>
<keyword evidence="3 6" id="KW-0238">DNA-binding</keyword>
<dbReference type="GO" id="GO:0030097">
    <property type="term" value="P:hemopoiesis"/>
    <property type="evidence" value="ECO:0007669"/>
    <property type="project" value="TreeGrafter"/>
</dbReference>
<keyword evidence="2 6" id="KW-0805">Transcription regulation</keyword>
<dbReference type="InterPro" id="IPR000040">
    <property type="entry name" value="AML1_Runt"/>
</dbReference>
<comment type="subcellular location">
    <subcellularLocation>
        <location evidence="1 6">Nucleus</location>
    </subcellularLocation>
</comment>
<reference evidence="10" key="1">
    <citation type="submission" date="2023-05" db="EMBL/GenBank/DDBJ databases">
        <title>High-quality long-read genome of Scophthalmus maximus.</title>
        <authorList>
            <person name="Lien S."/>
            <person name="Martinez P."/>
        </authorList>
    </citation>
    <scope>NUCLEOTIDE SEQUENCE [LARGE SCALE GENOMIC DNA]</scope>
</reference>
<evidence type="ECO:0000313" key="10">
    <source>
        <dbReference type="Ensembl" id="ENSSMAP00000045916.1"/>
    </source>
</evidence>
<proteinExistence type="predicted"/>
<dbReference type="Pfam" id="PF08504">
    <property type="entry name" value="RunxI"/>
    <property type="match status" value="1"/>
</dbReference>
<feature type="compositionally biased region" description="Low complexity" evidence="8">
    <location>
        <begin position="435"/>
        <end position="448"/>
    </location>
</feature>
<dbReference type="InterPro" id="IPR013524">
    <property type="entry name" value="Runt_dom"/>
</dbReference>
<protein>
    <recommendedName>
        <fullName evidence="6">Runt-related transcription factor</fullName>
    </recommendedName>
</protein>
<dbReference type="GO" id="GO:0030182">
    <property type="term" value="P:neuron differentiation"/>
    <property type="evidence" value="ECO:0007669"/>
    <property type="project" value="TreeGrafter"/>
</dbReference>
<evidence type="ECO:0000256" key="5">
    <source>
        <dbReference type="ARBA" id="ARBA00023242"/>
    </source>
</evidence>
<dbReference type="Gene3D" id="2.60.40.720">
    <property type="match status" value="1"/>
</dbReference>
<dbReference type="GO" id="GO:0005634">
    <property type="term" value="C:nucleus"/>
    <property type="evidence" value="ECO:0007669"/>
    <property type="project" value="UniProtKB-SubCell"/>
</dbReference>
<evidence type="ECO:0000256" key="8">
    <source>
        <dbReference type="SAM" id="MobiDB-lite"/>
    </source>
</evidence>
<dbReference type="PRINTS" id="PR00967">
    <property type="entry name" value="ONCOGENEAML1"/>
</dbReference>
<name>A0A8D3CF58_SCOMX</name>
<dbReference type="InterPro" id="IPR008967">
    <property type="entry name" value="p53-like_TF_DNA-bd_sf"/>
</dbReference>
<dbReference type="Gene3D" id="4.10.770.10">
    <property type="entry name" value="Signal Protein Aml-1b, Chain A, domain 3"/>
    <property type="match status" value="1"/>
</dbReference>
<feature type="binding site" evidence="7">
    <location>
        <position position="151"/>
    </location>
    <ligand>
        <name>chloride</name>
        <dbReference type="ChEBI" id="CHEBI:17996"/>
        <label>2</label>
    </ligand>
</feature>
<dbReference type="Pfam" id="PF00853">
    <property type="entry name" value="Runt"/>
    <property type="match status" value="1"/>
</dbReference>
<dbReference type="GO" id="GO:0045595">
    <property type="term" value="P:regulation of cell differentiation"/>
    <property type="evidence" value="ECO:0007669"/>
    <property type="project" value="TreeGrafter"/>
</dbReference>
<accession>A0A8D3CF58</accession>
<dbReference type="GO" id="GO:0000978">
    <property type="term" value="F:RNA polymerase II cis-regulatory region sequence-specific DNA binding"/>
    <property type="evidence" value="ECO:0007669"/>
    <property type="project" value="TreeGrafter"/>
</dbReference>